<feature type="transmembrane region" description="Helical" evidence="2">
    <location>
        <begin position="70"/>
        <end position="94"/>
    </location>
</feature>
<evidence type="ECO:0000313" key="3">
    <source>
        <dbReference type="EMBL" id="UTF55075.1"/>
    </source>
</evidence>
<dbReference type="Proteomes" id="UP001056855">
    <property type="component" value="Chromosome"/>
</dbReference>
<dbReference type="Gene3D" id="1.10.1760.20">
    <property type="match status" value="1"/>
</dbReference>
<keyword evidence="4" id="KW-1185">Reference proteome</keyword>
<reference evidence="3" key="1">
    <citation type="submission" date="2022-06" db="EMBL/GenBank/DDBJ databases">
        <title>Diverse halophilic archaea isolated from saline environments.</title>
        <authorList>
            <person name="Cui H.-L."/>
        </authorList>
    </citation>
    <scope>NUCLEOTIDE SEQUENCE</scope>
    <source>
        <strain evidence="3">WLHS1</strain>
    </source>
</reference>
<feature type="transmembrane region" description="Helical" evidence="2">
    <location>
        <begin position="19"/>
        <end position="37"/>
    </location>
</feature>
<dbReference type="RefSeq" id="WP_254159825.1">
    <property type="nucleotide sequence ID" value="NZ_CP100355.1"/>
</dbReference>
<dbReference type="GeneID" id="73289868"/>
<accession>A0A9E7SW29</accession>
<dbReference type="PIRSF" id="PIRSF016661">
    <property type="entry name" value="BioY"/>
    <property type="match status" value="1"/>
</dbReference>
<proteinExistence type="inferred from homology"/>
<sequence>MATSTENVDLVDGDVVRSLARAALLAALIGASAYVSIPLPVSPVPFTLQVLFVFLAGLVLGPVWGAVSMLLYLAAGAVGVPVFAGGVGGVGHLFGNTGGYLWSYPIAAFVIGLVVHRRWRPRDPAAVQKTTLAAALLVGLATIYGLGVPWLAWVQDLSLAEAAILGMAYYVPLDLVKLVAAIAIARSDRLPVT</sequence>
<comment type="subcellular location">
    <subcellularLocation>
        <location evidence="1">Cell membrane</location>
        <topology evidence="1">Multi-pass membrane protein</topology>
    </subcellularLocation>
</comment>
<feature type="transmembrane region" description="Helical" evidence="2">
    <location>
        <begin position="43"/>
        <end position="63"/>
    </location>
</feature>
<feature type="transmembrane region" description="Helical" evidence="2">
    <location>
        <begin position="164"/>
        <end position="185"/>
    </location>
</feature>
<dbReference type="GO" id="GO:0015225">
    <property type="term" value="F:biotin transmembrane transporter activity"/>
    <property type="evidence" value="ECO:0007669"/>
    <property type="project" value="UniProtKB-UniRule"/>
</dbReference>
<dbReference type="InterPro" id="IPR003784">
    <property type="entry name" value="BioY"/>
</dbReference>
<dbReference type="Pfam" id="PF02632">
    <property type="entry name" value="BioY"/>
    <property type="match status" value="1"/>
</dbReference>
<comment type="similarity">
    <text evidence="1">Belongs to the BioY family.</text>
</comment>
<dbReference type="GO" id="GO:0005886">
    <property type="term" value="C:plasma membrane"/>
    <property type="evidence" value="ECO:0007669"/>
    <property type="project" value="UniProtKB-SubCell"/>
</dbReference>
<keyword evidence="2" id="KW-0812">Transmembrane</keyword>
<organism evidence="3 4">
    <name type="scientific">Natronosalvus rutilus</name>
    <dbReference type="NCBI Taxonomy" id="2953753"/>
    <lineage>
        <taxon>Archaea</taxon>
        <taxon>Methanobacteriati</taxon>
        <taxon>Methanobacteriota</taxon>
        <taxon>Stenosarchaea group</taxon>
        <taxon>Halobacteria</taxon>
        <taxon>Halobacteriales</taxon>
        <taxon>Natrialbaceae</taxon>
        <taxon>Natronosalvus</taxon>
    </lineage>
</organism>
<name>A0A9E7SW29_9EURY</name>
<gene>
    <name evidence="3" type="ORF">NGM29_07440</name>
</gene>
<dbReference type="AlphaFoldDB" id="A0A9E7SW29"/>
<dbReference type="KEGG" id="sawl:NGM29_07440"/>
<dbReference type="PANTHER" id="PTHR34295">
    <property type="entry name" value="BIOTIN TRANSPORTER BIOY"/>
    <property type="match status" value="1"/>
</dbReference>
<keyword evidence="1" id="KW-1003">Cell membrane</keyword>
<protein>
    <submittedName>
        <fullName evidence="3">Biotin transporter BioY</fullName>
    </submittedName>
</protein>
<evidence type="ECO:0000313" key="4">
    <source>
        <dbReference type="Proteomes" id="UP001056855"/>
    </source>
</evidence>
<keyword evidence="2" id="KW-1133">Transmembrane helix</keyword>
<feature type="transmembrane region" description="Helical" evidence="2">
    <location>
        <begin position="131"/>
        <end position="152"/>
    </location>
</feature>
<feature type="transmembrane region" description="Helical" evidence="2">
    <location>
        <begin position="100"/>
        <end position="119"/>
    </location>
</feature>
<evidence type="ECO:0000256" key="1">
    <source>
        <dbReference type="PIRNR" id="PIRNR016661"/>
    </source>
</evidence>
<evidence type="ECO:0000256" key="2">
    <source>
        <dbReference type="SAM" id="Phobius"/>
    </source>
</evidence>
<dbReference type="EMBL" id="CP100355">
    <property type="protein sequence ID" value="UTF55075.1"/>
    <property type="molecule type" value="Genomic_DNA"/>
</dbReference>
<keyword evidence="1" id="KW-0813">Transport</keyword>
<keyword evidence="1 2" id="KW-0472">Membrane</keyword>
<dbReference type="PANTHER" id="PTHR34295:SF1">
    <property type="entry name" value="BIOTIN TRANSPORTER BIOY"/>
    <property type="match status" value="1"/>
</dbReference>